<evidence type="ECO:0000256" key="1">
    <source>
        <dbReference type="SAM" id="MobiDB-lite"/>
    </source>
</evidence>
<keyword evidence="3" id="KW-1185">Reference proteome</keyword>
<dbReference type="AlphaFoldDB" id="A0A8H5B905"/>
<dbReference type="OrthoDB" id="1708389at2759"/>
<dbReference type="EMBL" id="JAACJK010000200">
    <property type="protein sequence ID" value="KAF5317842.1"/>
    <property type="molecule type" value="Genomic_DNA"/>
</dbReference>
<protein>
    <submittedName>
        <fullName evidence="2">Uncharacterized protein</fullName>
    </submittedName>
</protein>
<name>A0A8H5B905_9AGAR</name>
<feature type="compositionally biased region" description="Basic and acidic residues" evidence="1">
    <location>
        <begin position="125"/>
        <end position="142"/>
    </location>
</feature>
<reference evidence="2 3" key="1">
    <citation type="journal article" date="2020" name="ISME J.">
        <title>Uncovering the hidden diversity of litter-decomposition mechanisms in mushroom-forming fungi.</title>
        <authorList>
            <person name="Floudas D."/>
            <person name="Bentzer J."/>
            <person name="Ahren D."/>
            <person name="Johansson T."/>
            <person name="Persson P."/>
            <person name="Tunlid A."/>
        </authorList>
    </citation>
    <scope>NUCLEOTIDE SEQUENCE [LARGE SCALE GENOMIC DNA]</scope>
    <source>
        <strain evidence="2 3">CBS 175.51</strain>
    </source>
</reference>
<sequence>MGQSDGKAVPAALCPSEHLARQHEIAPFTLARVRLTVNRLYIIAQIHVPHLKAVADLAQWADFKTSFLGCADLRTHHARITQADEFSDSLSTKISPTSTLDIKEVWRLYRLARTDWKKKFKSTKKPSEVKAEEFGAQPKDDSEGLAESEETEPVEDATILDDPNETKESKELRR</sequence>
<evidence type="ECO:0000313" key="2">
    <source>
        <dbReference type="EMBL" id="KAF5317842.1"/>
    </source>
</evidence>
<feature type="region of interest" description="Disordered" evidence="1">
    <location>
        <begin position="121"/>
        <end position="174"/>
    </location>
</feature>
<organism evidence="2 3">
    <name type="scientific">Ephemerocybe angulata</name>
    <dbReference type="NCBI Taxonomy" id="980116"/>
    <lineage>
        <taxon>Eukaryota</taxon>
        <taxon>Fungi</taxon>
        <taxon>Dikarya</taxon>
        <taxon>Basidiomycota</taxon>
        <taxon>Agaricomycotina</taxon>
        <taxon>Agaricomycetes</taxon>
        <taxon>Agaricomycetidae</taxon>
        <taxon>Agaricales</taxon>
        <taxon>Agaricineae</taxon>
        <taxon>Psathyrellaceae</taxon>
        <taxon>Ephemerocybe</taxon>
    </lineage>
</organism>
<accession>A0A8H5B905</accession>
<gene>
    <name evidence="2" type="ORF">D9611_014730</name>
</gene>
<feature type="compositionally biased region" description="Acidic residues" evidence="1">
    <location>
        <begin position="143"/>
        <end position="163"/>
    </location>
</feature>
<feature type="compositionally biased region" description="Basic and acidic residues" evidence="1">
    <location>
        <begin position="164"/>
        <end position="174"/>
    </location>
</feature>
<evidence type="ECO:0000313" key="3">
    <source>
        <dbReference type="Proteomes" id="UP000541558"/>
    </source>
</evidence>
<comment type="caution">
    <text evidence="2">The sequence shown here is derived from an EMBL/GenBank/DDBJ whole genome shotgun (WGS) entry which is preliminary data.</text>
</comment>
<proteinExistence type="predicted"/>
<dbReference type="Proteomes" id="UP000541558">
    <property type="component" value="Unassembled WGS sequence"/>
</dbReference>